<name>A0A1T4KVW7_TREPO</name>
<proteinExistence type="predicted"/>
<dbReference type="SMART" id="SM00260">
    <property type="entry name" value="CheW"/>
    <property type="match status" value="1"/>
</dbReference>
<dbReference type="OrthoDB" id="9794382at2"/>
<dbReference type="Gene3D" id="2.30.30.40">
    <property type="entry name" value="SH3 Domains"/>
    <property type="match status" value="1"/>
</dbReference>
<dbReference type="Gene3D" id="2.40.50.180">
    <property type="entry name" value="CheA-289, Domain 4"/>
    <property type="match status" value="1"/>
</dbReference>
<dbReference type="InterPro" id="IPR036061">
    <property type="entry name" value="CheW-like_dom_sf"/>
</dbReference>
<dbReference type="Pfam" id="PF01584">
    <property type="entry name" value="CheW"/>
    <property type="match status" value="1"/>
</dbReference>
<dbReference type="GeneID" id="78316637"/>
<feature type="domain" description="CheW-like" evidence="1">
    <location>
        <begin position="6"/>
        <end position="151"/>
    </location>
</feature>
<organism evidence="2 3">
    <name type="scientific">Treponema porcinum</name>
    <dbReference type="NCBI Taxonomy" id="261392"/>
    <lineage>
        <taxon>Bacteria</taxon>
        <taxon>Pseudomonadati</taxon>
        <taxon>Spirochaetota</taxon>
        <taxon>Spirochaetia</taxon>
        <taxon>Spirochaetales</taxon>
        <taxon>Treponemataceae</taxon>
        <taxon>Treponema</taxon>
    </lineage>
</organism>
<dbReference type="GO" id="GO:0007165">
    <property type="term" value="P:signal transduction"/>
    <property type="evidence" value="ECO:0007669"/>
    <property type="project" value="InterPro"/>
</dbReference>
<dbReference type="CDD" id="cd00732">
    <property type="entry name" value="CheW"/>
    <property type="match status" value="1"/>
</dbReference>
<sequence>MAEDSQFQLVTFRLGEELYGVNIMDVKEIVKLQTIRAIPNAPYYMVGILNLRSEIIPIIDLHRRFHIGTENGDVELDELESGFIILNIQGTKIGIIIDKVSRVVTVNQSDVQEPPQMMGGIGSEYISGVVREEDSYLIILNTQKLFESKELQKIIEIQ</sequence>
<protein>
    <submittedName>
        <fullName evidence="2">Purine-binding chemotaxis protein CheW</fullName>
    </submittedName>
</protein>
<gene>
    <name evidence="2" type="ORF">SAMN02745149_01340</name>
</gene>
<keyword evidence="3" id="KW-1185">Reference proteome</keyword>
<evidence type="ECO:0000313" key="3">
    <source>
        <dbReference type="Proteomes" id="UP000190423"/>
    </source>
</evidence>
<dbReference type="PANTHER" id="PTHR22617">
    <property type="entry name" value="CHEMOTAXIS SENSOR HISTIDINE KINASE-RELATED"/>
    <property type="match status" value="1"/>
</dbReference>
<evidence type="ECO:0000259" key="1">
    <source>
        <dbReference type="PROSITE" id="PS50851"/>
    </source>
</evidence>
<dbReference type="STRING" id="261392.SAMN02745149_01340"/>
<dbReference type="PANTHER" id="PTHR22617:SF23">
    <property type="entry name" value="CHEMOTAXIS PROTEIN CHEW"/>
    <property type="match status" value="1"/>
</dbReference>
<dbReference type="Proteomes" id="UP000190423">
    <property type="component" value="Unassembled WGS sequence"/>
</dbReference>
<dbReference type="PROSITE" id="PS50851">
    <property type="entry name" value="CHEW"/>
    <property type="match status" value="1"/>
</dbReference>
<dbReference type="RefSeq" id="WP_078933251.1">
    <property type="nucleotide sequence ID" value="NZ_FUWG01000009.1"/>
</dbReference>
<dbReference type="InterPro" id="IPR002545">
    <property type="entry name" value="CheW-lke_dom"/>
</dbReference>
<dbReference type="GO" id="GO:0005829">
    <property type="term" value="C:cytosol"/>
    <property type="evidence" value="ECO:0007669"/>
    <property type="project" value="TreeGrafter"/>
</dbReference>
<evidence type="ECO:0000313" key="2">
    <source>
        <dbReference type="EMBL" id="SJZ46457.1"/>
    </source>
</evidence>
<dbReference type="AlphaFoldDB" id="A0A1T4KVW7"/>
<dbReference type="SUPFAM" id="SSF50341">
    <property type="entry name" value="CheW-like"/>
    <property type="match status" value="1"/>
</dbReference>
<reference evidence="2 3" key="1">
    <citation type="submission" date="2017-02" db="EMBL/GenBank/DDBJ databases">
        <authorList>
            <person name="Peterson S.W."/>
        </authorList>
    </citation>
    <scope>NUCLEOTIDE SEQUENCE [LARGE SCALE GENOMIC DNA]</scope>
    <source>
        <strain evidence="2 3">ATCC BAA-908</strain>
    </source>
</reference>
<accession>A0A1T4KVW7</accession>
<dbReference type="GO" id="GO:0006935">
    <property type="term" value="P:chemotaxis"/>
    <property type="evidence" value="ECO:0007669"/>
    <property type="project" value="InterPro"/>
</dbReference>
<dbReference type="EMBL" id="FUWG01000009">
    <property type="protein sequence ID" value="SJZ46457.1"/>
    <property type="molecule type" value="Genomic_DNA"/>
</dbReference>
<dbReference type="InterPro" id="IPR039315">
    <property type="entry name" value="CheW"/>
</dbReference>